<dbReference type="GO" id="GO:0008270">
    <property type="term" value="F:zinc ion binding"/>
    <property type="evidence" value="ECO:0007669"/>
    <property type="project" value="UniProtKB-UniRule"/>
</dbReference>
<evidence type="ECO:0000256" key="2">
    <source>
        <dbReference type="ARBA" id="ARBA00004496"/>
    </source>
</evidence>
<evidence type="ECO:0000256" key="3">
    <source>
        <dbReference type="ARBA" id="ARBA00009894"/>
    </source>
</evidence>
<comment type="subcellular location">
    <subcellularLocation>
        <location evidence="2 9">Cytoplasm</location>
    </subcellularLocation>
</comment>
<evidence type="ECO:0000256" key="6">
    <source>
        <dbReference type="ARBA" id="ARBA00022833"/>
    </source>
</evidence>
<dbReference type="Proteomes" id="UP000502179">
    <property type="component" value="Chromosome"/>
</dbReference>
<dbReference type="Pfam" id="PF13580">
    <property type="entry name" value="SIS_2"/>
    <property type="match status" value="1"/>
</dbReference>
<comment type="miscellaneous">
    <text evidence="9">The reaction produces a racemic mixture of D-glycero-alpha-D-manno-heptose 7-phosphate and D-glycero-beta-D-manno-heptose 7-phosphate.</text>
</comment>
<feature type="binding site" evidence="9">
    <location>
        <position position="181"/>
    </location>
    <ligand>
        <name>Zn(2+)</name>
        <dbReference type="ChEBI" id="CHEBI:29105"/>
    </ligand>
</feature>
<dbReference type="CDD" id="cd05006">
    <property type="entry name" value="SIS_GmhA"/>
    <property type="match status" value="1"/>
</dbReference>
<dbReference type="InterPro" id="IPR050099">
    <property type="entry name" value="SIS_GmhA/DiaA_subfam"/>
</dbReference>
<dbReference type="GO" id="GO:0005975">
    <property type="term" value="P:carbohydrate metabolic process"/>
    <property type="evidence" value="ECO:0007669"/>
    <property type="project" value="UniProtKB-UniRule"/>
</dbReference>
<comment type="catalytic activity">
    <reaction evidence="1 9">
        <text>2 D-sedoheptulose 7-phosphate = D-glycero-alpha-D-manno-heptose 7-phosphate + D-glycero-beta-D-manno-heptose 7-phosphate</text>
        <dbReference type="Rhea" id="RHEA:27489"/>
        <dbReference type="ChEBI" id="CHEBI:57483"/>
        <dbReference type="ChEBI" id="CHEBI:60203"/>
        <dbReference type="ChEBI" id="CHEBI:60204"/>
        <dbReference type="EC" id="5.3.1.28"/>
    </reaction>
</comment>
<dbReference type="GO" id="GO:0097367">
    <property type="term" value="F:carbohydrate derivative binding"/>
    <property type="evidence" value="ECO:0007669"/>
    <property type="project" value="InterPro"/>
</dbReference>
<keyword evidence="8 9" id="KW-0119">Carbohydrate metabolism</keyword>
<proteinExistence type="inferred from homology"/>
<comment type="cofactor">
    <cofactor evidence="9">
        <name>Zn(2+)</name>
        <dbReference type="ChEBI" id="CHEBI:29105"/>
    </cofactor>
    <text evidence="9">Binds 1 zinc ion per subunit.</text>
</comment>
<dbReference type="AlphaFoldDB" id="A0A6G7PVH7"/>
<dbReference type="InterPro" id="IPR035461">
    <property type="entry name" value="GmhA/DiaA"/>
</dbReference>
<evidence type="ECO:0000256" key="8">
    <source>
        <dbReference type="ARBA" id="ARBA00023277"/>
    </source>
</evidence>
<dbReference type="InterPro" id="IPR001347">
    <property type="entry name" value="SIS_dom"/>
</dbReference>
<feature type="binding site" evidence="9">
    <location>
        <begin position="121"/>
        <end position="123"/>
    </location>
    <ligand>
        <name>substrate</name>
    </ligand>
</feature>
<evidence type="ECO:0000313" key="10">
    <source>
        <dbReference type="EMBL" id="QIJ71662.1"/>
    </source>
</evidence>
<dbReference type="GO" id="GO:0008968">
    <property type="term" value="F:D-sedoheptulose 7-phosphate isomerase activity"/>
    <property type="evidence" value="ECO:0007669"/>
    <property type="project" value="UniProtKB-UniRule"/>
</dbReference>
<feature type="binding site" evidence="9">
    <location>
        <position position="126"/>
    </location>
    <ligand>
        <name>substrate</name>
    </ligand>
</feature>
<dbReference type="UniPathway" id="UPA00041">
    <property type="reaction ID" value="UER00436"/>
</dbReference>
<keyword evidence="4 9" id="KW-0963">Cytoplasm</keyword>
<feature type="binding site" evidence="9">
    <location>
        <position position="66"/>
    </location>
    <ligand>
        <name>substrate</name>
    </ligand>
</feature>
<dbReference type="GO" id="GO:2001061">
    <property type="term" value="P:D-glycero-D-manno-heptose 7-phosphate biosynthetic process"/>
    <property type="evidence" value="ECO:0007669"/>
    <property type="project" value="UniProtKB-UniPathway"/>
</dbReference>
<organism evidence="10 11">
    <name type="scientific">Thermosulfuriphilus ammonigenes</name>
    <dbReference type="NCBI Taxonomy" id="1936021"/>
    <lineage>
        <taxon>Bacteria</taxon>
        <taxon>Pseudomonadati</taxon>
        <taxon>Thermodesulfobacteriota</taxon>
        <taxon>Thermodesulfobacteria</taxon>
        <taxon>Thermodesulfobacteriales</taxon>
        <taxon>Thermodesulfobacteriaceae</taxon>
        <taxon>Thermosulfuriphilus</taxon>
    </lineage>
</organism>
<name>A0A6G7PVH7_9BACT</name>
<dbReference type="PANTHER" id="PTHR30390:SF6">
    <property type="entry name" value="DNAA INITIATOR-ASSOCIATING PROTEIN DIAA"/>
    <property type="match status" value="1"/>
</dbReference>
<keyword evidence="5 9" id="KW-0479">Metal-binding</keyword>
<dbReference type="GO" id="GO:0005737">
    <property type="term" value="C:cytoplasm"/>
    <property type="evidence" value="ECO:0007669"/>
    <property type="project" value="UniProtKB-SubCell"/>
</dbReference>
<feature type="binding site" evidence="9">
    <location>
        <begin position="95"/>
        <end position="96"/>
    </location>
    <ligand>
        <name>substrate</name>
    </ligand>
</feature>
<accession>A0A6G7PVH7</accession>
<sequence length="196" mass="21015">MISLKERGEEALSASLAAKSSLLKEEGLLATETFCAWCEEAFRRGGRLLIFGNGGSAADAQHMAAELVNRFRLERSALPALALTTDTSIITSVANDYHFSQVFARQLEALGQPGDVALGISTSGESENVYQALKVARARGLKTAALTGQGGGRLREVAELVIAVASQETPRIQEAHIFWIHLVCEVLEEAIFGAKD</sequence>
<dbReference type="PANTHER" id="PTHR30390">
    <property type="entry name" value="SEDOHEPTULOSE 7-PHOSPHATE ISOMERASE / DNAA INITIATOR-ASSOCIATING FACTOR FOR REPLICATION INITIATION"/>
    <property type="match status" value="1"/>
</dbReference>
<dbReference type="EC" id="5.3.1.28" evidence="9"/>
<dbReference type="PROSITE" id="PS51464">
    <property type="entry name" value="SIS"/>
    <property type="match status" value="1"/>
</dbReference>
<keyword evidence="6 9" id="KW-0862">Zinc</keyword>
<reference evidence="10 11" key="1">
    <citation type="submission" date="2020-02" db="EMBL/GenBank/DDBJ databases">
        <title>Genome analysis of Thermosulfuriphilus ammonigenes ST65T, an anaerobic thermophilic chemolithoautotrophic bacterium isolated from a deep-sea hydrothermal vent.</title>
        <authorList>
            <person name="Slobodkina G."/>
            <person name="Allioux M."/>
            <person name="Merkel A."/>
            <person name="Alain K."/>
            <person name="Jebbar M."/>
            <person name="Slobodkin A."/>
        </authorList>
    </citation>
    <scope>NUCLEOTIDE SEQUENCE [LARGE SCALE GENOMIC DNA]</scope>
    <source>
        <strain evidence="10 11">ST65</strain>
    </source>
</reference>
<feature type="binding site" evidence="9">
    <location>
        <position position="62"/>
    </location>
    <ligand>
        <name>Zn(2+)</name>
        <dbReference type="ChEBI" id="CHEBI:29105"/>
    </ligand>
</feature>
<comment type="similarity">
    <text evidence="3 9">Belongs to the SIS family. GmhA subfamily.</text>
</comment>
<dbReference type="HAMAP" id="MF_00067">
    <property type="entry name" value="GmhA"/>
    <property type="match status" value="1"/>
</dbReference>
<feature type="binding site" evidence="9">
    <location>
        <position position="173"/>
    </location>
    <ligand>
        <name>Zn(2+)</name>
        <dbReference type="ChEBI" id="CHEBI:29105"/>
    </ligand>
</feature>
<evidence type="ECO:0000256" key="9">
    <source>
        <dbReference type="HAMAP-Rule" id="MF_00067"/>
    </source>
</evidence>
<evidence type="ECO:0000256" key="4">
    <source>
        <dbReference type="ARBA" id="ARBA00022490"/>
    </source>
</evidence>
<evidence type="ECO:0000256" key="1">
    <source>
        <dbReference type="ARBA" id="ARBA00000348"/>
    </source>
</evidence>
<dbReference type="EMBL" id="CP048877">
    <property type="protein sequence ID" value="QIJ71662.1"/>
    <property type="molecule type" value="Genomic_DNA"/>
</dbReference>
<keyword evidence="11" id="KW-1185">Reference proteome</keyword>
<keyword evidence="7 9" id="KW-0413">Isomerase</keyword>
<feature type="binding site" evidence="9">
    <location>
        <position position="66"/>
    </location>
    <ligand>
        <name>Zn(2+)</name>
        <dbReference type="ChEBI" id="CHEBI:29105"/>
    </ligand>
</feature>
<evidence type="ECO:0000256" key="7">
    <source>
        <dbReference type="ARBA" id="ARBA00023235"/>
    </source>
</evidence>
<gene>
    <name evidence="9" type="primary">gmhA</name>
    <name evidence="10" type="ORF">G4V39_04975</name>
</gene>
<evidence type="ECO:0000313" key="11">
    <source>
        <dbReference type="Proteomes" id="UP000502179"/>
    </source>
</evidence>
<protein>
    <recommendedName>
        <fullName evidence="9">Phosphoheptose isomerase</fullName>
        <ecNumber evidence="9">5.3.1.28</ecNumber>
    </recommendedName>
    <alternativeName>
        <fullName evidence="9">Sedoheptulose 7-phosphate isomerase</fullName>
    </alternativeName>
</protein>
<feature type="binding site" evidence="9">
    <location>
        <position position="173"/>
    </location>
    <ligand>
        <name>substrate</name>
    </ligand>
</feature>
<comment type="pathway">
    <text evidence="9">Carbohydrate biosynthesis; D-glycero-D-manno-heptose 7-phosphate biosynthesis; D-glycero-alpha-D-manno-heptose 7-phosphate and D-glycero-beta-D-manno-heptose 7-phosphate from sedoheptulose 7-phosphate: step 1/1.</text>
</comment>
<dbReference type="InterPro" id="IPR046348">
    <property type="entry name" value="SIS_dom_sf"/>
</dbReference>
<dbReference type="InterPro" id="IPR004515">
    <property type="entry name" value="Phosphoheptose_Isoase"/>
</dbReference>
<comment type="function">
    <text evidence="9">Catalyzes the isomerization of sedoheptulose 7-phosphate in D-glycero-D-manno-heptose 7-phosphate.</text>
</comment>
<dbReference type="KEGG" id="tav:G4V39_04975"/>
<dbReference type="RefSeq" id="WP_166031880.1">
    <property type="nucleotide sequence ID" value="NZ_CP048877.1"/>
</dbReference>
<evidence type="ECO:0000256" key="5">
    <source>
        <dbReference type="ARBA" id="ARBA00022723"/>
    </source>
</evidence>
<dbReference type="Gene3D" id="3.40.50.10490">
    <property type="entry name" value="Glucose-6-phosphate isomerase like protein, domain 1"/>
    <property type="match status" value="1"/>
</dbReference>
<dbReference type="SUPFAM" id="SSF53697">
    <property type="entry name" value="SIS domain"/>
    <property type="match status" value="1"/>
</dbReference>
<feature type="binding site" evidence="9">
    <location>
        <begin position="53"/>
        <end position="55"/>
    </location>
    <ligand>
        <name>substrate</name>
    </ligand>
</feature>